<dbReference type="SUPFAM" id="SSF52317">
    <property type="entry name" value="Class I glutamine amidotransferase-like"/>
    <property type="match status" value="1"/>
</dbReference>
<sequence length="207" mass="21868">MPTEAVFSNLDERRPVAVLLYPGCVFQEIALAVEVLAPHRPLRYLTPDGAVHRASNGARLQADGDYDGLDTEAVAAVLVPGGDPGSIVPSGRARAGLQAAAARGAWLASICGGNLVLAAAGVMNGCRGTHNYTAEHASPEAVALTAPYWAGLRFERANLVVDAEHRRITAQPWADRDLAAALAQALGVLDPAAAEDLRTYPQRRRYP</sequence>
<dbReference type="PANTHER" id="PTHR43130:SF3">
    <property type="entry name" value="HTH-TYPE TRANSCRIPTIONAL REGULATOR RV1931C"/>
    <property type="match status" value="1"/>
</dbReference>
<comment type="caution">
    <text evidence="2">The sequence shown here is derived from an EMBL/GenBank/DDBJ whole genome shotgun (WGS) entry which is preliminary data.</text>
</comment>
<dbReference type="InterPro" id="IPR029062">
    <property type="entry name" value="Class_I_gatase-like"/>
</dbReference>
<dbReference type="InterPro" id="IPR002818">
    <property type="entry name" value="DJ-1/PfpI"/>
</dbReference>
<evidence type="ECO:0000259" key="1">
    <source>
        <dbReference type="Pfam" id="PF01965"/>
    </source>
</evidence>
<dbReference type="Gene3D" id="3.40.50.880">
    <property type="match status" value="1"/>
</dbReference>
<keyword evidence="3" id="KW-1185">Reference proteome</keyword>
<dbReference type="PANTHER" id="PTHR43130">
    <property type="entry name" value="ARAC-FAMILY TRANSCRIPTIONAL REGULATOR"/>
    <property type="match status" value="1"/>
</dbReference>
<gene>
    <name evidence="2" type="ORF">M0L44_06870</name>
</gene>
<dbReference type="EMBL" id="JAMXMC010000003">
    <property type="protein sequence ID" value="MCO5976437.1"/>
    <property type="molecule type" value="Genomic_DNA"/>
</dbReference>
<organism evidence="2 3">
    <name type="scientific">Ideonella oryzae</name>
    <dbReference type="NCBI Taxonomy" id="2937441"/>
    <lineage>
        <taxon>Bacteria</taxon>
        <taxon>Pseudomonadati</taxon>
        <taxon>Pseudomonadota</taxon>
        <taxon>Betaproteobacteria</taxon>
        <taxon>Burkholderiales</taxon>
        <taxon>Sphaerotilaceae</taxon>
        <taxon>Ideonella</taxon>
    </lineage>
</organism>
<evidence type="ECO:0000313" key="3">
    <source>
        <dbReference type="Proteomes" id="UP001204851"/>
    </source>
</evidence>
<name>A0ABT1BM34_9BURK</name>
<dbReference type="InterPro" id="IPR052158">
    <property type="entry name" value="INH-QAR"/>
</dbReference>
<reference evidence="2 3" key="1">
    <citation type="submission" date="2022-06" db="EMBL/GenBank/DDBJ databases">
        <title>Ideonella sp. NS12-5 Genome sequencing and assembly.</title>
        <authorList>
            <person name="Jung Y."/>
        </authorList>
    </citation>
    <scope>NUCLEOTIDE SEQUENCE [LARGE SCALE GENOMIC DNA]</scope>
    <source>
        <strain evidence="2 3">NS12-5</strain>
    </source>
</reference>
<accession>A0ABT1BM34</accession>
<proteinExistence type="predicted"/>
<protein>
    <submittedName>
        <fullName evidence="2">DJ-1/PfpI family protein</fullName>
    </submittedName>
</protein>
<evidence type="ECO:0000313" key="2">
    <source>
        <dbReference type="EMBL" id="MCO5976437.1"/>
    </source>
</evidence>
<dbReference type="RefSeq" id="WP_252768900.1">
    <property type="nucleotide sequence ID" value="NZ_JAMXMC010000003.1"/>
</dbReference>
<feature type="domain" description="DJ-1/PfpI" evidence="1">
    <location>
        <begin position="21"/>
        <end position="163"/>
    </location>
</feature>
<dbReference type="Pfam" id="PF01965">
    <property type="entry name" value="DJ-1_PfpI"/>
    <property type="match status" value="1"/>
</dbReference>
<dbReference type="Proteomes" id="UP001204851">
    <property type="component" value="Unassembled WGS sequence"/>
</dbReference>